<dbReference type="InterPro" id="IPR011701">
    <property type="entry name" value="MFS"/>
</dbReference>
<keyword evidence="5 7" id="KW-1133">Transmembrane helix</keyword>
<dbReference type="PATRIC" id="fig|483937.3.peg.1271"/>
<name>A0A132TWA9_9BACL</name>
<feature type="transmembrane region" description="Helical" evidence="7">
    <location>
        <begin position="313"/>
        <end position="331"/>
    </location>
</feature>
<sequence>MRGSQSNFYIFTLARLISELGSSIFKFALSLYILDITGSAAAFSMILALSIFPGVFVNIFGGVLVDKSNKKKIIVWSELISAIVLFLLFFLFQNYSTSLILFTSFSIVLSIINAFFSLALNASIPNLAEKEHVTKLNSSYQGLGSIINILGPILGALLYRKFGFSDILLFEGTSFILAGIIELFLIFRVDEEQQEYKSYMEGFKDVWRYLKSQETVIYLLFIVVIINFMLVPLMSVVLPFIIYKGIELTATQLSWIQAMWSVGFIGGAIVVSIRAVGNKVINKLFVLVQLQSILIVMWVFPKLSNINLNNHSLIVYIYCIILAIGGFFNAMTNIPMLTYLQLHIPEKLRASVFGVVNTAIQIAVPLGIWGYGLALEKVNWTIVVSISGTLLLIVALLAHQNKPLRSFFQEKNDG</sequence>
<evidence type="ECO:0000313" key="9">
    <source>
        <dbReference type="EMBL" id="KWX75524.1"/>
    </source>
</evidence>
<reference evidence="9 10" key="1">
    <citation type="submission" date="2015-08" db="EMBL/GenBank/DDBJ databases">
        <title>Genomes of Paenibacillus riograndensis.</title>
        <authorList>
            <person name="Sant'Anna F.H."/>
            <person name="Souza R."/>
            <person name="Ambrosini A."/>
            <person name="Bach E."/>
            <person name="Fernandes G."/>
            <person name="Balsanelli E."/>
            <person name="Baura V.A."/>
            <person name="Pedrosa F.O."/>
            <person name="Souza E.M."/>
            <person name="Passaglia L."/>
        </authorList>
    </citation>
    <scope>NUCLEOTIDE SEQUENCE [LARGE SCALE GENOMIC DNA]</scope>
    <source>
        <strain evidence="9 10">CAS34</strain>
    </source>
</reference>
<dbReference type="CDD" id="cd06173">
    <property type="entry name" value="MFS_MefA_like"/>
    <property type="match status" value="1"/>
</dbReference>
<dbReference type="Pfam" id="PF07690">
    <property type="entry name" value="MFS_1"/>
    <property type="match status" value="1"/>
</dbReference>
<comment type="caution">
    <text evidence="9">The sequence shown here is derived from an EMBL/GenBank/DDBJ whole genome shotgun (WGS) entry which is preliminary data.</text>
</comment>
<dbReference type="Proteomes" id="UP000070475">
    <property type="component" value="Unassembled WGS sequence"/>
</dbReference>
<dbReference type="EMBL" id="LIRB01000135">
    <property type="protein sequence ID" value="KWX75524.1"/>
    <property type="molecule type" value="Genomic_DNA"/>
</dbReference>
<feature type="transmembrane region" description="Helical" evidence="7">
    <location>
        <begin position="167"/>
        <end position="187"/>
    </location>
</feature>
<evidence type="ECO:0000256" key="3">
    <source>
        <dbReference type="ARBA" id="ARBA00022475"/>
    </source>
</evidence>
<dbReference type="InterPro" id="IPR036259">
    <property type="entry name" value="MFS_trans_sf"/>
</dbReference>
<feature type="domain" description="Major facilitator superfamily (MFS) profile" evidence="8">
    <location>
        <begin position="1"/>
        <end position="190"/>
    </location>
</feature>
<feature type="transmembrane region" description="Helical" evidence="7">
    <location>
        <begin position="73"/>
        <end position="92"/>
    </location>
</feature>
<feature type="transmembrane region" description="Helical" evidence="7">
    <location>
        <begin position="12"/>
        <end position="34"/>
    </location>
</feature>
<keyword evidence="2" id="KW-0813">Transport</keyword>
<dbReference type="GO" id="GO:0022857">
    <property type="term" value="F:transmembrane transporter activity"/>
    <property type="evidence" value="ECO:0007669"/>
    <property type="project" value="InterPro"/>
</dbReference>
<dbReference type="InterPro" id="IPR020846">
    <property type="entry name" value="MFS_dom"/>
</dbReference>
<dbReference type="PANTHER" id="PTHR43266:SF9">
    <property type="entry name" value="PERMEASE, MAJOR FACILITATOR SUPERFAMILY-RELATED"/>
    <property type="match status" value="1"/>
</dbReference>
<feature type="transmembrane region" description="Helical" evidence="7">
    <location>
        <begin position="216"/>
        <end position="243"/>
    </location>
</feature>
<feature type="transmembrane region" description="Helical" evidence="7">
    <location>
        <begin position="40"/>
        <end position="61"/>
    </location>
</feature>
<protein>
    <submittedName>
        <fullName evidence="9">Arabinose ABC transporter permease</fullName>
    </submittedName>
</protein>
<keyword evidence="10" id="KW-1185">Reference proteome</keyword>
<feature type="transmembrane region" description="Helical" evidence="7">
    <location>
        <begin position="352"/>
        <end position="372"/>
    </location>
</feature>
<feature type="transmembrane region" description="Helical" evidence="7">
    <location>
        <begin position="378"/>
        <end position="398"/>
    </location>
</feature>
<dbReference type="Gene3D" id="1.20.1250.20">
    <property type="entry name" value="MFS general substrate transporter like domains"/>
    <property type="match status" value="1"/>
</dbReference>
<keyword evidence="3" id="KW-1003">Cell membrane</keyword>
<feature type="transmembrane region" description="Helical" evidence="7">
    <location>
        <begin position="284"/>
        <end position="301"/>
    </location>
</feature>
<evidence type="ECO:0000256" key="5">
    <source>
        <dbReference type="ARBA" id="ARBA00022989"/>
    </source>
</evidence>
<evidence type="ECO:0000256" key="4">
    <source>
        <dbReference type="ARBA" id="ARBA00022692"/>
    </source>
</evidence>
<feature type="transmembrane region" description="Helical" evidence="7">
    <location>
        <begin position="255"/>
        <end position="277"/>
    </location>
</feature>
<keyword evidence="4 7" id="KW-0812">Transmembrane</keyword>
<evidence type="ECO:0000313" key="10">
    <source>
        <dbReference type="Proteomes" id="UP000070475"/>
    </source>
</evidence>
<gene>
    <name evidence="9" type="ORF">AMQ84_17965</name>
</gene>
<dbReference type="PANTHER" id="PTHR43266">
    <property type="entry name" value="MACROLIDE-EFFLUX PROTEIN"/>
    <property type="match status" value="1"/>
</dbReference>
<dbReference type="GO" id="GO:0005886">
    <property type="term" value="C:plasma membrane"/>
    <property type="evidence" value="ECO:0007669"/>
    <property type="project" value="UniProtKB-SubCell"/>
</dbReference>
<evidence type="ECO:0000256" key="7">
    <source>
        <dbReference type="SAM" id="Phobius"/>
    </source>
</evidence>
<evidence type="ECO:0000259" key="8">
    <source>
        <dbReference type="PROSITE" id="PS50850"/>
    </source>
</evidence>
<feature type="transmembrane region" description="Helical" evidence="7">
    <location>
        <begin position="98"/>
        <end position="120"/>
    </location>
</feature>
<feature type="transmembrane region" description="Helical" evidence="7">
    <location>
        <begin position="140"/>
        <end position="161"/>
    </location>
</feature>
<organism evidence="9 10">
    <name type="scientific">Paenibacillus riograndensis</name>
    <dbReference type="NCBI Taxonomy" id="483937"/>
    <lineage>
        <taxon>Bacteria</taxon>
        <taxon>Bacillati</taxon>
        <taxon>Bacillota</taxon>
        <taxon>Bacilli</taxon>
        <taxon>Bacillales</taxon>
        <taxon>Paenibacillaceae</taxon>
        <taxon>Paenibacillus</taxon>
        <taxon>Paenibacillus sonchi group</taxon>
    </lineage>
</organism>
<dbReference type="AlphaFoldDB" id="A0A132TWA9"/>
<accession>A0A132TWA9</accession>
<dbReference type="OrthoDB" id="9775268at2"/>
<comment type="subcellular location">
    <subcellularLocation>
        <location evidence="1">Cell membrane</location>
        <topology evidence="1">Multi-pass membrane protein</topology>
    </subcellularLocation>
</comment>
<proteinExistence type="predicted"/>
<dbReference type="SUPFAM" id="SSF103473">
    <property type="entry name" value="MFS general substrate transporter"/>
    <property type="match status" value="1"/>
</dbReference>
<keyword evidence="6 7" id="KW-0472">Membrane</keyword>
<evidence type="ECO:0000256" key="2">
    <source>
        <dbReference type="ARBA" id="ARBA00022448"/>
    </source>
</evidence>
<dbReference type="PROSITE" id="PS50850">
    <property type="entry name" value="MFS"/>
    <property type="match status" value="1"/>
</dbReference>
<evidence type="ECO:0000256" key="6">
    <source>
        <dbReference type="ARBA" id="ARBA00023136"/>
    </source>
</evidence>
<evidence type="ECO:0000256" key="1">
    <source>
        <dbReference type="ARBA" id="ARBA00004651"/>
    </source>
</evidence>